<dbReference type="GO" id="GO:0022832">
    <property type="term" value="F:voltage-gated channel activity"/>
    <property type="evidence" value="ECO:0007669"/>
    <property type="project" value="InterPro"/>
</dbReference>
<dbReference type="EMBL" id="VOFY01000001">
    <property type="protein sequence ID" value="KAA8595439.1"/>
    <property type="molecule type" value="Genomic_DNA"/>
</dbReference>
<dbReference type="InterPro" id="IPR027359">
    <property type="entry name" value="Volt_channel_dom_sf"/>
</dbReference>
<evidence type="ECO:0000313" key="7">
    <source>
        <dbReference type="Proteomes" id="UP000327493"/>
    </source>
</evidence>
<sequence>MLLAFELQPLFGFALKSKQRKWEQQWCSSNAKVLRIAAAYTHCEPAAAASLTLITTEGDITISKGAARGSITRQQCKSHTAFFQPASTAWENKSALLFNGGLLAVELTVNLKSQSPSLNQISLGSFDDVIMIPITGCPAKNREERRTHARTHARRHAHSQILGCPPTAQYASILSPVCASMDVEQTGPSDLEIISQPVEDENQYLAPPVQLVSFGYRDLPLAALDLSLAGSQLLSNADEDENREGTAGLLVITPVPLSPHYCIDLPLKQTAAISLPAPSGAFRSLSVHSPLVRVKVEDFQHPTTPTLPQHLSSGMMSPPIPVMGVWLPDAETEAYVADTAIPNVQGVQAPLNLTGSGKRSNWLKPCCGRRVALWQVCLLSAGFNCILVACVILVVLFLSLELLIDTKLLQFTEELVVLGVSNAFQFASIIHWISLIILSLFFSENCEKQNGEFGPQASTSVQTNYPDSLSPNALTKTLITSEPEGEIIKAKLNEQWGWGYSDTIHPNTSPTDITEESSVTTSWSHGTNQKTGFEHTVFRIVVLGIWDYIENKVEVFDGAVIVLSLAPMVASTVANGPSSPWDAISLIITLRIWRVKRIIDAYVLQVKVEMELEIQQCEKTKAVREEQLERLTQICQEQAVSTNSPQMQLRAHLAQQDLDLAAEREAAMQIHHIIASKYPSVRLMQ</sequence>
<evidence type="ECO:0000256" key="4">
    <source>
        <dbReference type="ARBA" id="ARBA00023136"/>
    </source>
</evidence>
<dbReference type="Gene3D" id="1.20.120.350">
    <property type="entry name" value="Voltage-gated potassium channels. Chain C"/>
    <property type="match status" value="1"/>
</dbReference>
<dbReference type="Proteomes" id="UP000327493">
    <property type="component" value="Chromosome 1"/>
</dbReference>
<dbReference type="GO" id="GO:0030425">
    <property type="term" value="C:dendrite"/>
    <property type="evidence" value="ECO:0007669"/>
    <property type="project" value="TreeGrafter"/>
</dbReference>
<accession>A0A5J5DQ47</accession>
<evidence type="ECO:0000256" key="5">
    <source>
        <dbReference type="SAM" id="Phobius"/>
    </source>
</evidence>
<dbReference type="PANTHER" id="PTHR46842">
    <property type="entry name" value="TRANSMEMBRANE PROTEIN 266"/>
    <property type="match status" value="1"/>
</dbReference>
<keyword evidence="4 5" id="KW-0472">Membrane</keyword>
<keyword evidence="2 5" id="KW-0812">Transmembrane</keyword>
<dbReference type="InterPro" id="IPR042857">
    <property type="entry name" value="TMEM266"/>
</dbReference>
<evidence type="ECO:0000256" key="1">
    <source>
        <dbReference type="ARBA" id="ARBA00004141"/>
    </source>
</evidence>
<name>A0A5J5DQ47_9PERO</name>
<feature type="transmembrane region" description="Helical" evidence="5">
    <location>
        <begin position="415"/>
        <end position="442"/>
    </location>
</feature>
<keyword evidence="7" id="KW-1185">Reference proteome</keyword>
<organism evidence="6 7">
    <name type="scientific">Etheostoma spectabile</name>
    <name type="common">orangethroat darter</name>
    <dbReference type="NCBI Taxonomy" id="54343"/>
    <lineage>
        <taxon>Eukaryota</taxon>
        <taxon>Metazoa</taxon>
        <taxon>Chordata</taxon>
        <taxon>Craniata</taxon>
        <taxon>Vertebrata</taxon>
        <taxon>Euteleostomi</taxon>
        <taxon>Actinopterygii</taxon>
        <taxon>Neopterygii</taxon>
        <taxon>Teleostei</taxon>
        <taxon>Neoteleostei</taxon>
        <taxon>Acanthomorphata</taxon>
        <taxon>Eupercaria</taxon>
        <taxon>Perciformes</taxon>
        <taxon>Percoidei</taxon>
        <taxon>Percidae</taxon>
        <taxon>Etheostomatinae</taxon>
        <taxon>Etheostoma</taxon>
    </lineage>
</organism>
<evidence type="ECO:0000256" key="2">
    <source>
        <dbReference type="ARBA" id="ARBA00022692"/>
    </source>
</evidence>
<gene>
    <name evidence="6" type="ORF">FQN60_010730</name>
</gene>
<evidence type="ECO:0000256" key="3">
    <source>
        <dbReference type="ARBA" id="ARBA00022989"/>
    </source>
</evidence>
<comment type="subcellular location">
    <subcellularLocation>
        <location evidence="1">Membrane</location>
        <topology evidence="1">Multi-pass membrane protein</topology>
    </subcellularLocation>
</comment>
<dbReference type="AlphaFoldDB" id="A0A5J5DQ47"/>
<comment type="caution">
    <text evidence="6">The sequence shown here is derived from an EMBL/GenBank/DDBJ whole genome shotgun (WGS) entry which is preliminary data.</text>
</comment>
<dbReference type="GO" id="GO:0005886">
    <property type="term" value="C:plasma membrane"/>
    <property type="evidence" value="ECO:0007669"/>
    <property type="project" value="InterPro"/>
</dbReference>
<evidence type="ECO:0008006" key="8">
    <source>
        <dbReference type="Google" id="ProtNLM"/>
    </source>
</evidence>
<dbReference type="PANTHER" id="PTHR46842:SF1">
    <property type="entry name" value="TRANSMEMBRANE PROTEIN 266"/>
    <property type="match status" value="1"/>
</dbReference>
<protein>
    <recommendedName>
        <fullName evidence="8">Ion transport domain-containing protein</fullName>
    </recommendedName>
</protein>
<feature type="transmembrane region" description="Helical" evidence="5">
    <location>
        <begin position="373"/>
        <end position="403"/>
    </location>
</feature>
<keyword evidence="3 5" id="KW-1133">Transmembrane helix</keyword>
<proteinExistence type="predicted"/>
<reference evidence="6 7" key="1">
    <citation type="submission" date="2019-08" db="EMBL/GenBank/DDBJ databases">
        <title>A chromosome-level genome assembly, high-density linkage maps, and genome scans reveal the genomic architecture of hybrid incompatibilities underlying speciation via character displacement in darters (Percidae: Etheostominae).</title>
        <authorList>
            <person name="Moran R.L."/>
            <person name="Catchen J.M."/>
            <person name="Fuller R.C."/>
        </authorList>
    </citation>
    <scope>NUCLEOTIDE SEQUENCE [LARGE SCALE GENOMIC DNA]</scope>
    <source>
        <strain evidence="6">EspeVRDwgs_2016</strain>
        <tissue evidence="6">Muscle</tissue>
    </source>
</reference>
<evidence type="ECO:0000313" key="6">
    <source>
        <dbReference type="EMBL" id="KAA8595439.1"/>
    </source>
</evidence>